<evidence type="ECO:0000313" key="1">
    <source>
        <dbReference type="EMBL" id="NEH10901.1"/>
    </source>
</evidence>
<keyword evidence="2" id="KW-1185">Reference proteome</keyword>
<evidence type="ECO:0000313" key="2">
    <source>
        <dbReference type="Proteomes" id="UP000475155"/>
    </source>
</evidence>
<comment type="caution">
    <text evidence="1">The sequence shown here is derived from an EMBL/GenBank/DDBJ whole genome shotgun (WGS) entry which is preliminary data.</text>
</comment>
<dbReference type="RefSeq" id="WP_163199669.1">
    <property type="nucleotide sequence ID" value="NZ_WHZU01000002.1"/>
</dbReference>
<proteinExistence type="predicted"/>
<gene>
    <name evidence="1" type="ORF">GFD18_02135</name>
</gene>
<dbReference type="EMBL" id="WHZU01000002">
    <property type="protein sequence ID" value="NEH10901.1"/>
    <property type="molecule type" value="Genomic_DNA"/>
</dbReference>
<reference evidence="1 2" key="1">
    <citation type="submission" date="2019-10" db="EMBL/GenBank/DDBJ databases">
        <title>Bifidobacterium from non-human primates.</title>
        <authorList>
            <person name="Modesto M."/>
        </authorList>
    </citation>
    <scope>NUCLEOTIDE SEQUENCE [LARGE SCALE GENOMIC DNA]</scope>
    <source>
        <strain evidence="1 2">SMA1</strain>
    </source>
</reference>
<accession>A0ABX0C6W0</accession>
<sequence>MRLTARLDALPTFACGSTIIKTVKGSGGAQVATPARVGSWDPNTMAAFAMFTDPARGRIVTSVDYEGGLNVRYTSTAEGNARVNWIVVKPPTSIIA</sequence>
<name>A0ABX0C6W0_9BIFI</name>
<organism evidence="1 2">
    <name type="scientific">Bifidobacterium saimiriisciurei</name>
    <dbReference type="NCBI Taxonomy" id="2661627"/>
    <lineage>
        <taxon>Bacteria</taxon>
        <taxon>Bacillati</taxon>
        <taxon>Actinomycetota</taxon>
        <taxon>Actinomycetes</taxon>
        <taxon>Bifidobacteriales</taxon>
        <taxon>Bifidobacteriaceae</taxon>
        <taxon>Bifidobacterium</taxon>
    </lineage>
</organism>
<dbReference type="Proteomes" id="UP000475155">
    <property type="component" value="Unassembled WGS sequence"/>
</dbReference>
<protein>
    <submittedName>
        <fullName evidence="1">Uncharacterized protein</fullName>
    </submittedName>
</protein>